<protein>
    <submittedName>
        <fullName evidence="2">Uncharacterized protein</fullName>
    </submittedName>
</protein>
<reference evidence="2" key="1">
    <citation type="journal article" date="2023" name="Science">
        <title>Genome structures resolve the early diversification of teleost fishes.</title>
        <authorList>
            <person name="Parey E."/>
            <person name="Louis A."/>
            <person name="Montfort J."/>
            <person name="Bouchez O."/>
            <person name="Roques C."/>
            <person name="Iampietro C."/>
            <person name="Lluch J."/>
            <person name="Castinel A."/>
            <person name="Donnadieu C."/>
            <person name="Desvignes T."/>
            <person name="Floi Bucao C."/>
            <person name="Jouanno E."/>
            <person name="Wen M."/>
            <person name="Mejri S."/>
            <person name="Dirks R."/>
            <person name="Jansen H."/>
            <person name="Henkel C."/>
            <person name="Chen W.J."/>
            <person name="Zahm M."/>
            <person name="Cabau C."/>
            <person name="Klopp C."/>
            <person name="Thompson A.W."/>
            <person name="Robinson-Rechavi M."/>
            <person name="Braasch I."/>
            <person name="Lecointre G."/>
            <person name="Bobe J."/>
            <person name="Postlethwait J.H."/>
            <person name="Berthelot C."/>
            <person name="Roest Crollius H."/>
            <person name="Guiguen Y."/>
        </authorList>
    </citation>
    <scope>NUCLEOTIDE SEQUENCE</scope>
    <source>
        <strain evidence="2">NC1722</strain>
    </source>
</reference>
<evidence type="ECO:0000313" key="2">
    <source>
        <dbReference type="EMBL" id="KAJ8393842.1"/>
    </source>
</evidence>
<sequence>MGGFREVAVRKGKTTTIRGVTRGYCGDRPAPAFLAQNAREHLSQRRRGQPGRQHQRDLRAPKPLASPRRPTLPPPADYAARQSAGGPEPQGGRVRPCGQRCERTEGREEDTRRSVARGEFTLSVLCARRPFLNLLRFQPSPQTLKRPGGGIVTLTPHRGGLVRPPPKPQAALNNRMTPHS</sequence>
<proteinExistence type="predicted"/>
<organism evidence="2 3">
    <name type="scientific">Aldrovandia affinis</name>
    <dbReference type="NCBI Taxonomy" id="143900"/>
    <lineage>
        <taxon>Eukaryota</taxon>
        <taxon>Metazoa</taxon>
        <taxon>Chordata</taxon>
        <taxon>Craniata</taxon>
        <taxon>Vertebrata</taxon>
        <taxon>Euteleostomi</taxon>
        <taxon>Actinopterygii</taxon>
        <taxon>Neopterygii</taxon>
        <taxon>Teleostei</taxon>
        <taxon>Notacanthiformes</taxon>
        <taxon>Halosauridae</taxon>
        <taxon>Aldrovandia</taxon>
    </lineage>
</organism>
<name>A0AAD7S0R3_9TELE</name>
<dbReference type="Proteomes" id="UP001221898">
    <property type="component" value="Unassembled WGS sequence"/>
</dbReference>
<evidence type="ECO:0000313" key="3">
    <source>
        <dbReference type="Proteomes" id="UP001221898"/>
    </source>
</evidence>
<feature type="region of interest" description="Disordered" evidence="1">
    <location>
        <begin position="1"/>
        <end position="114"/>
    </location>
</feature>
<comment type="caution">
    <text evidence="2">The sequence shown here is derived from an EMBL/GenBank/DDBJ whole genome shotgun (WGS) entry which is preliminary data.</text>
</comment>
<feature type="compositionally biased region" description="Basic and acidic residues" evidence="1">
    <location>
        <begin position="100"/>
        <end position="113"/>
    </location>
</feature>
<accession>A0AAD7S0R3</accession>
<feature type="compositionally biased region" description="Polar residues" evidence="1">
    <location>
        <begin position="171"/>
        <end position="180"/>
    </location>
</feature>
<dbReference type="AlphaFoldDB" id="A0AAD7S0R3"/>
<gene>
    <name evidence="2" type="ORF">AAFF_G00055710</name>
</gene>
<keyword evidence="3" id="KW-1185">Reference proteome</keyword>
<feature type="region of interest" description="Disordered" evidence="1">
    <location>
        <begin position="156"/>
        <end position="180"/>
    </location>
</feature>
<evidence type="ECO:0000256" key="1">
    <source>
        <dbReference type="SAM" id="MobiDB-lite"/>
    </source>
</evidence>
<dbReference type="EMBL" id="JAINUG010000132">
    <property type="protein sequence ID" value="KAJ8393842.1"/>
    <property type="molecule type" value="Genomic_DNA"/>
</dbReference>